<name>A0ACD5ZUS3_AVESA</name>
<reference evidence="1" key="1">
    <citation type="submission" date="2021-05" db="EMBL/GenBank/DDBJ databases">
        <authorList>
            <person name="Scholz U."/>
            <person name="Mascher M."/>
            <person name="Fiebig A."/>
        </authorList>
    </citation>
    <scope>NUCLEOTIDE SEQUENCE [LARGE SCALE GENOMIC DNA]</scope>
</reference>
<dbReference type="EnsemblPlants" id="AVESA.00010b.r2.7AG1232100.1">
    <property type="protein sequence ID" value="AVESA.00010b.r2.7AG1232100.1.CDS"/>
    <property type="gene ID" value="AVESA.00010b.r2.7AG1232100"/>
</dbReference>
<proteinExistence type="predicted"/>
<accession>A0ACD5ZUS3</accession>
<protein>
    <submittedName>
        <fullName evidence="1">Uncharacterized protein</fullName>
    </submittedName>
</protein>
<dbReference type="Proteomes" id="UP001732700">
    <property type="component" value="Chromosome 7A"/>
</dbReference>
<keyword evidence="2" id="KW-1185">Reference proteome</keyword>
<reference evidence="1" key="2">
    <citation type="submission" date="2025-09" db="UniProtKB">
        <authorList>
            <consortium name="EnsemblPlants"/>
        </authorList>
    </citation>
    <scope>IDENTIFICATION</scope>
</reference>
<organism evidence="1 2">
    <name type="scientific">Avena sativa</name>
    <name type="common">Oat</name>
    <dbReference type="NCBI Taxonomy" id="4498"/>
    <lineage>
        <taxon>Eukaryota</taxon>
        <taxon>Viridiplantae</taxon>
        <taxon>Streptophyta</taxon>
        <taxon>Embryophyta</taxon>
        <taxon>Tracheophyta</taxon>
        <taxon>Spermatophyta</taxon>
        <taxon>Magnoliopsida</taxon>
        <taxon>Liliopsida</taxon>
        <taxon>Poales</taxon>
        <taxon>Poaceae</taxon>
        <taxon>BOP clade</taxon>
        <taxon>Pooideae</taxon>
        <taxon>Poodae</taxon>
        <taxon>Poeae</taxon>
        <taxon>Poeae Chloroplast Group 1 (Aveneae type)</taxon>
        <taxon>Aveninae</taxon>
        <taxon>Avena</taxon>
    </lineage>
</organism>
<evidence type="ECO:0000313" key="1">
    <source>
        <dbReference type="EnsemblPlants" id="AVESA.00010b.r2.7AG1232100.1.CDS"/>
    </source>
</evidence>
<evidence type="ECO:0000313" key="2">
    <source>
        <dbReference type="Proteomes" id="UP001732700"/>
    </source>
</evidence>
<sequence length="509" mass="58708">MVYGLSNLSPKGIMKGSVRYTRMESITAYTNERGQPRTGTEGQSDTPVSANDMCALDEWPSHARRNRALLENEDDGQKKKKGRGVLKGVKASMKRFANGSAKLDISFSETLGGTVGMNNRSFKDDVVVIMKRKLPLIGVRRWSDIHPSVHGLIVADMIDRWNLEDTPGMEEKVLKIAMERYRGWRATLSSTYKAYKTDEARLANLPEDLQLQEWEWMIDYFGNDAKFQERSQKNSDNRKKQKTKHRVGSKSYSQVSFEKRDVETGEEPDCIALWEITHTKNGTWSNKESQDVYDKAREAVETKETETHGPLSSEQRNNVFQTAYKDTLLCKSLQPRGYGYMAKPKTGSERFRMQIEEQARATAETQQQNSQLSQQVNELQDQLEVERADMQERLNLERAEREQLEKKLQQERAERERLLEEERRSRLEFEKAMMTKFNQQMAKLSQQMGSQQQKVLNKRTDKENSNPNLQNALLQSSSPSRNPGARPTVISSNHLIQNSRMYKAMDQKK</sequence>